<accession>A0AAV9JCK8</accession>
<proteinExistence type="predicted"/>
<evidence type="ECO:0000313" key="2">
    <source>
        <dbReference type="EMBL" id="KAK4542783.1"/>
    </source>
</evidence>
<feature type="transmembrane region" description="Helical" evidence="1">
    <location>
        <begin position="125"/>
        <end position="145"/>
    </location>
</feature>
<keyword evidence="1" id="KW-0812">Transmembrane</keyword>
<keyword evidence="1" id="KW-0472">Membrane</keyword>
<organism evidence="2 3">
    <name type="scientific">Oleoguttula mirabilis</name>
    <dbReference type="NCBI Taxonomy" id="1507867"/>
    <lineage>
        <taxon>Eukaryota</taxon>
        <taxon>Fungi</taxon>
        <taxon>Dikarya</taxon>
        <taxon>Ascomycota</taxon>
        <taxon>Pezizomycotina</taxon>
        <taxon>Dothideomycetes</taxon>
        <taxon>Dothideomycetidae</taxon>
        <taxon>Mycosphaerellales</taxon>
        <taxon>Teratosphaeriaceae</taxon>
        <taxon>Oleoguttula</taxon>
    </lineage>
</organism>
<dbReference type="Proteomes" id="UP001324427">
    <property type="component" value="Unassembled WGS sequence"/>
</dbReference>
<feature type="transmembrane region" description="Helical" evidence="1">
    <location>
        <begin position="195"/>
        <end position="216"/>
    </location>
</feature>
<feature type="transmembrane region" description="Helical" evidence="1">
    <location>
        <begin position="25"/>
        <end position="48"/>
    </location>
</feature>
<name>A0AAV9JCK8_9PEZI</name>
<sequence>MIMFFSIDVVNRVLHELEEQLPPEYIGIDIAMGTLSSIADGLLIYCVLGKATADLKHAGLSPYLVMVFAVIIYWIASGASKGTEIWNLMVEILGSGKGSSDKRDISDHLSISKSLFISQCLESTASGMLLLFAIGFALFCASLIRRLSTTHTFHKRLCLAVGVLSVAFLIRNTVMFVFFLIYSQYHHVAPFGVQLVYMSFHGLLSVVVYVCILAIATVQEGEEPLIDETEHGQVQKTAVTEGDRLQQDKAQVNLSTGPLDKLI</sequence>
<keyword evidence="3" id="KW-1185">Reference proteome</keyword>
<evidence type="ECO:0000256" key="1">
    <source>
        <dbReference type="SAM" id="Phobius"/>
    </source>
</evidence>
<feature type="transmembrane region" description="Helical" evidence="1">
    <location>
        <begin position="157"/>
        <end position="183"/>
    </location>
</feature>
<feature type="transmembrane region" description="Helical" evidence="1">
    <location>
        <begin position="60"/>
        <end position="76"/>
    </location>
</feature>
<gene>
    <name evidence="2" type="ORF">LTR36_006159</name>
</gene>
<dbReference type="EMBL" id="JAVFHQ010000038">
    <property type="protein sequence ID" value="KAK4542783.1"/>
    <property type="molecule type" value="Genomic_DNA"/>
</dbReference>
<keyword evidence="1" id="KW-1133">Transmembrane helix</keyword>
<reference evidence="2 3" key="1">
    <citation type="submission" date="2021-11" db="EMBL/GenBank/DDBJ databases">
        <title>Black yeast isolated from Biological Soil Crust.</title>
        <authorList>
            <person name="Kurbessoian T."/>
        </authorList>
    </citation>
    <scope>NUCLEOTIDE SEQUENCE [LARGE SCALE GENOMIC DNA]</scope>
    <source>
        <strain evidence="2 3">CCFEE 5522</strain>
    </source>
</reference>
<protein>
    <submittedName>
        <fullName evidence="2">Uncharacterized protein</fullName>
    </submittedName>
</protein>
<comment type="caution">
    <text evidence="2">The sequence shown here is derived from an EMBL/GenBank/DDBJ whole genome shotgun (WGS) entry which is preliminary data.</text>
</comment>
<evidence type="ECO:0000313" key="3">
    <source>
        <dbReference type="Proteomes" id="UP001324427"/>
    </source>
</evidence>
<dbReference type="AlphaFoldDB" id="A0AAV9JCK8"/>